<dbReference type="GeneID" id="109415510"/>
<dbReference type="PANTHER" id="PTHR42643">
    <property type="entry name" value="IONOTROPIC RECEPTOR 20A-RELATED"/>
    <property type="match status" value="1"/>
</dbReference>
<feature type="domain" description="Ionotropic glutamate receptor L-glutamate and glycine-binding" evidence="15">
    <location>
        <begin position="857"/>
        <end position="942"/>
    </location>
</feature>
<comment type="similarity">
    <text evidence="2">Belongs to the glutamate-gated ion channel (TC 1.A.10.1) family.</text>
</comment>
<dbReference type="Pfam" id="PF10613">
    <property type="entry name" value="Lig_chan-Glu_bd"/>
    <property type="match status" value="1"/>
</dbReference>
<evidence type="ECO:0000256" key="12">
    <source>
        <dbReference type="ARBA" id="ARBA00023303"/>
    </source>
</evidence>
<dbReference type="InterPro" id="IPR052192">
    <property type="entry name" value="Insect_Ionotropic_Sensory_Rcpt"/>
</dbReference>
<keyword evidence="6 13" id="KW-1133">Transmembrane helix</keyword>
<evidence type="ECO:0000256" key="1">
    <source>
        <dbReference type="ARBA" id="ARBA00004651"/>
    </source>
</evidence>
<evidence type="ECO:0000313" key="16">
    <source>
        <dbReference type="EnsemblMetazoa" id="AALFPA23_020199.P29769"/>
    </source>
</evidence>
<feature type="transmembrane region" description="Helical" evidence="13">
    <location>
        <begin position="370"/>
        <end position="395"/>
    </location>
</feature>
<keyword evidence="7" id="KW-0406">Ion transport</keyword>
<keyword evidence="10" id="KW-0325">Glycoprotein</keyword>
<feature type="domain" description="Ionotropic glutamate receptor C-terminal" evidence="14">
    <location>
        <begin position="308"/>
        <end position="577"/>
    </location>
</feature>
<evidence type="ECO:0000256" key="2">
    <source>
        <dbReference type="ARBA" id="ARBA00008685"/>
    </source>
</evidence>
<keyword evidence="5 13" id="KW-0812">Transmembrane</keyword>
<evidence type="ECO:0000256" key="4">
    <source>
        <dbReference type="ARBA" id="ARBA00022475"/>
    </source>
</evidence>
<accession>A0ABM1ZNI9</accession>
<dbReference type="Gene3D" id="3.40.190.10">
    <property type="entry name" value="Periplasmic binding protein-like II"/>
    <property type="match status" value="2"/>
</dbReference>
<evidence type="ECO:0000256" key="9">
    <source>
        <dbReference type="ARBA" id="ARBA00023170"/>
    </source>
</evidence>
<evidence type="ECO:0000256" key="8">
    <source>
        <dbReference type="ARBA" id="ARBA00023136"/>
    </source>
</evidence>
<dbReference type="Gene3D" id="1.10.287.70">
    <property type="match status" value="2"/>
</dbReference>
<evidence type="ECO:0000256" key="6">
    <source>
        <dbReference type="ARBA" id="ARBA00022989"/>
    </source>
</evidence>
<dbReference type="InterPro" id="IPR001320">
    <property type="entry name" value="Iontro_rcpt_C"/>
</dbReference>
<comment type="subcellular location">
    <subcellularLocation>
        <location evidence="1">Cell membrane</location>
        <topology evidence="1">Multi-pass membrane protein</topology>
    </subcellularLocation>
</comment>
<feature type="transmembrane region" description="Helical" evidence="13">
    <location>
        <begin position="959"/>
        <end position="977"/>
    </location>
</feature>
<keyword evidence="17" id="KW-1185">Reference proteome</keyword>
<keyword evidence="11" id="KW-1071">Ligand-gated ion channel</keyword>
<protein>
    <recommendedName>
        <fullName evidence="18">Ionotropic glutamate receptor C-terminal domain-containing protein</fullName>
    </recommendedName>
</protein>
<reference evidence="16" key="2">
    <citation type="submission" date="2025-05" db="UniProtKB">
        <authorList>
            <consortium name="EnsemblMetazoa"/>
        </authorList>
    </citation>
    <scope>IDENTIFICATION</scope>
    <source>
        <strain evidence="16">Foshan</strain>
    </source>
</reference>
<dbReference type="EnsemblMetazoa" id="AALFPA23_020199.R29769">
    <property type="protein sequence ID" value="AALFPA23_020199.P29769"/>
    <property type="gene ID" value="AALFPA23_020199"/>
</dbReference>
<evidence type="ECO:0000259" key="15">
    <source>
        <dbReference type="Pfam" id="PF10613"/>
    </source>
</evidence>
<dbReference type="SUPFAM" id="SSF53850">
    <property type="entry name" value="Periplasmic binding protein-like II"/>
    <property type="match status" value="2"/>
</dbReference>
<dbReference type="RefSeq" id="XP_062713392.1">
    <property type="nucleotide sequence ID" value="XM_062857408.1"/>
</dbReference>
<sequence length="1258" mass="142671">MSVVNIIALNYFTEFHTVCVIKTSLDYVLINVPIPTAVITVDSTFNETFQTAVDEGCQAFIVSERALMTFMDAFVEIHDNSDQRSSNKRLLVLLDMYDLEFVNAFIKHPNTLELPSTALLVPNYSEDSVDVYSTKFFNDGTRSTVVVEIEPIEGLDCYPDKFSNMNGVPIHLCTLMYPPYAYYEETIPERANARYHTSFKKEDIPLYLDGTEVILLVEFCRKYNCSVEASFDEIFLWGEVYDNHTGNGLLGSVVERRADIAVAAIYYWRQPYKFATYTQPISRSGITVLVPKPRILPPWRTPFLSFSSSLWLAVFVALCVGVLAVWLIEKIRFKVLQPKELPVTISDALLTMIGFYMEQSARMRTDMISCVLLFTSLLFAGFMVGNTYGGGLAGIMTIPQYEKPIDTTMDLAETGIMWGATALSWIFSIMSAPQPYMKKLVKSYRVISDDFMAKHSKTHDMGFAGERTEFQHFVPADFVDSEASTMLQLLKDDLYWESVAAIITKTCPFKQKFNDLIMQVKQSGIQNYWELQASNNYLHGTIQLNILNARSVGSGDNVVRLTISHFLGAYMILGAGLGMATLTFLLEIFRVRLTQAIHRKARQLKQKLYNLSKSVVNEAFSEFANACSIHSAMELLTGDNSTTVLNASLTAYVNYLVLRYLSSYFAVCVFTNPSDDIQINIPVPVVVISIDSSFNRRFQDAVDGGCQAFVVTEQAMTPFLDAFVPVHDNSDQRSSEKRLLVVMESEDELHSKKFITHRSFLEFTNVVIVVPNHSTESVDLYSSKIFNDGTRSTVNFSFEQIEGPDYMPDAFQNMNDVPVHLCTLMYPPFSYYEETVDEKANARYHASFSEKNVPLFLEGTEVTLIVEFCRKYNCSIEVSLDEEHLWGEVFDNRTGNGIMGMIVERRADIAVSAIFFLLNTYKFATYTHPLSRSGVTVLVPKPLIQPPWRTPFLCFSPSVWLAVIVAFCVGVLTVWSIEKVRFRILDPNEQPVTFSDSTMTMIRFYVEQSSTIRTDLMSCTLLFISLIFAGFMISNTYNGGLAGVMTIPQHEKSIDTVRDLADSGMRWGQTVLAWLLPIMTASQPYVKRLMSTYRVVDKEFIIKHTKMHDMGFIGERTEYDHFVPEDFVDHEASTMLQLLKDDLYWSSEAAVVTKTCPFRQKLNDFIMLIKQSGIQYYWELQASHKYLNGSIQTTILNARSAGSRSKGHMMKLTVLHFVGAYMILAVGLGLASIVFLWEISQTRKTNLSTRRKQTKREG</sequence>
<evidence type="ECO:0008006" key="18">
    <source>
        <dbReference type="Google" id="ProtNLM"/>
    </source>
</evidence>
<feature type="transmembrane region" description="Helical" evidence="13">
    <location>
        <begin position="1214"/>
        <end position="1237"/>
    </location>
</feature>
<dbReference type="Pfam" id="PF00060">
    <property type="entry name" value="Lig_chan"/>
    <property type="match status" value="2"/>
</dbReference>
<feature type="domain" description="Ionotropic glutamate receptor C-terminal" evidence="14">
    <location>
        <begin position="957"/>
        <end position="1228"/>
    </location>
</feature>
<keyword evidence="9" id="KW-0675">Receptor</keyword>
<keyword evidence="4" id="KW-1003">Cell membrane</keyword>
<dbReference type="InterPro" id="IPR019594">
    <property type="entry name" value="Glu/Gly-bd"/>
</dbReference>
<feature type="transmembrane region" description="Helical" evidence="13">
    <location>
        <begin position="310"/>
        <end position="328"/>
    </location>
</feature>
<feature type="transmembrane region" description="Helical" evidence="13">
    <location>
        <begin position="415"/>
        <end position="432"/>
    </location>
</feature>
<reference evidence="17" key="1">
    <citation type="journal article" date="2015" name="Proc. Natl. Acad. Sci. U.S.A.">
        <title>Genome sequence of the Asian Tiger mosquito, Aedes albopictus, reveals insights into its biology, genetics, and evolution.</title>
        <authorList>
            <person name="Chen X.G."/>
            <person name="Jiang X."/>
            <person name="Gu J."/>
            <person name="Xu M."/>
            <person name="Wu Y."/>
            <person name="Deng Y."/>
            <person name="Zhang C."/>
            <person name="Bonizzoni M."/>
            <person name="Dermauw W."/>
            <person name="Vontas J."/>
            <person name="Armbruster P."/>
            <person name="Huang X."/>
            <person name="Yang Y."/>
            <person name="Zhang H."/>
            <person name="He W."/>
            <person name="Peng H."/>
            <person name="Liu Y."/>
            <person name="Wu K."/>
            <person name="Chen J."/>
            <person name="Lirakis M."/>
            <person name="Topalis P."/>
            <person name="Van Leeuwen T."/>
            <person name="Hall A.B."/>
            <person name="Jiang X."/>
            <person name="Thorpe C."/>
            <person name="Mueller R.L."/>
            <person name="Sun C."/>
            <person name="Waterhouse R.M."/>
            <person name="Yan G."/>
            <person name="Tu Z.J."/>
            <person name="Fang X."/>
            <person name="James A.A."/>
        </authorList>
    </citation>
    <scope>NUCLEOTIDE SEQUENCE [LARGE SCALE GENOMIC DNA]</scope>
    <source>
        <strain evidence="17">Foshan</strain>
    </source>
</reference>
<evidence type="ECO:0000313" key="17">
    <source>
        <dbReference type="Proteomes" id="UP000069940"/>
    </source>
</evidence>
<feature type="transmembrane region" description="Helical" evidence="13">
    <location>
        <begin position="1016"/>
        <end position="1034"/>
    </location>
</feature>
<organism evidence="16 17">
    <name type="scientific">Aedes albopictus</name>
    <name type="common">Asian tiger mosquito</name>
    <name type="synonym">Stegomyia albopicta</name>
    <dbReference type="NCBI Taxonomy" id="7160"/>
    <lineage>
        <taxon>Eukaryota</taxon>
        <taxon>Metazoa</taxon>
        <taxon>Ecdysozoa</taxon>
        <taxon>Arthropoda</taxon>
        <taxon>Hexapoda</taxon>
        <taxon>Insecta</taxon>
        <taxon>Pterygota</taxon>
        <taxon>Neoptera</taxon>
        <taxon>Endopterygota</taxon>
        <taxon>Diptera</taxon>
        <taxon>Nematocera</taxon>
        <taxon>Culicoidea</taxon>
        <taxon>Culicidae</taxon>
        <taxon>Culicinae</taxon>
        <taxon>Aedini</taxon>
        <taxon>Aedes</taxon>
        <taxon>Stegomyia</taxon>
    </lineage>
</organism>
<name>A0ABM1ZNI9_AEDAL</name>
<dbReference type="PANTHER" id="PTHR42643:SF40">
    <property type="entry name" value="IONOTROPIC RECEPTOR 41A-RELATED"/>
    <property type="match status" value="1"/>
</dbReference>
<evidence type="ECO:0000256" key="7">
    <source>
        <dbReference type="ARBA" id="ARBA00023065"/>
    </source>
</evidence>
<keyword evidence="8 13" id="KW-0472">Membrane</keyword>
<feature type="transmembrane region" description="Helical" evidence="13">
    <location>
        <begin position="567"/>
        <end position="589"/>
    </location>
</feature>
<keyword evidence="12" id="KW-0407">Ion channel</keyword>
<proteinExistence type="inferred from homology"/>
<keyword evidence="3" id="KW-0813">Transport</keyword>
<evidence type="ECO:0000256" key="13">
    <source>
        <dbReference type="SAM" id="Phobius"/>
    </source>
</evidence>
<evidence type="ECO:0000256" key="11">
    <source>
        <dbReference type="ARBA" id="ARBA00023286"/>
    </source>
</evidence>
<evidence type="ECO:0000256" key="5">
    <source>
        <dbReference type="ARBA" id="ARBA00022692"/>
    </source>
</evidence>
<evidence type="ECO:0000256" key="10">
    <source>
        <dbReference type="ARBA" id="ARBA00023180"/>
    </source>
</evidence>
<evidence type="ECO:0000259" key="14">
    <source>
        <dbReference type="Pfam" id="PF00060"/>
    </source>
</evidence>
<dbReference type="Proteomes" id="UP000069940">
    <property type="component" value="Unassembled WGS sequence"/>
</dbReference>
<evidence type="ECO:0000256" key="3">
    <source>
        <dbReference type="ARBA" id="ARBA00022448"/>
    </source>
</evidence>